<keyword evidence="2" id="KW-1185">Reference proteome</keyword>
<accession>A0A0F3GKY1</accession>
<evidence type="ECO:0000313" key="2">
    <source>
        <dbReference type="Proteomes" id="UP000033423"/>
    </source>
</evidence>
<evidence type="ECO:0000313" key="1">
    <source>
        <dbReference type="EMBL" id="KJU82487.1"/>
    </source>
</evidence>
<dbReference type="EMBL" id="LACI01002300">
    <property type="protein sequence ID" value="KJU82487.1"/>
    <property type="molecule type" value="Genomic_DNA"/>
</dbReference>
<name>A0A0F3GKY1_9BACT</name>
<organism evidence="1 2">
    <name type="scientific">Candidatus Magnetobacterium bavaricum</name>
    <dbReference type="NCBI Taxonomy" id="29290"/>
    <lineage>
        <taxon>Bacteria</taxon>
        <taxon>Pseudomonadati</taxon>
        <taxon>Nitrospirota</taxon>
        <taxon>Thermodesulfovibrionia</taxon>
        <taxon>Thermodesulfovibrionales</taxon>
        <taxon>Candidatus Magnetobacteriaceae</taxon>
        <taxon>Candidatus Magnetobacterium</taxon>
    </lineage>
</organism>
<sequence length="139" mass="14903">MVWAELCWPGAVGVCQDGAAPALYDVPGDVCSHNAGTDNGCICRAYEVLCPVVIFGVVVDAGVCARVSLGVGRRLDRCKAWCLGLCRRYCRAYKLGNGCRGSNHCHGQTQGICKRAHAPAQPAYDDHGRGVVVVWVVWI</sequence>
<dbReference type="AlphaFoldDB" id="A0A0F3GKY1"/>
<gene>
    <name evidence="1" type="ORF">MBAV_005321</name>
</gene>
<reference evidence="1 2" key="1">
    <citation type="submission" date="2015-02" db="EMBL/GenBank/DDBJ databases">
        <title>Single-cell genomics of uncultivated deep-branching MTB reveals a conserved set of magnetosome genes.</title>
        <authorList>
            <person name="Kolinko S."/>
            <person name="Richter M."/>
            <person name="Glockner F.O."/>
            <person name="Brachmann A."/>
            <person name="Schuler D."/>
        </authorList>
    </citation>
    <scope>NUCLEOTIDE SEQUENCE [LARGE SCALE GENOMIC DNA]</scope>
    <source>
        <strain evidence="1">TM-1</strain>
    </source>
</reference>
<comment type="caution">
    <text evidence="1">The sequence shown here is derived from an EMBL/GenBank/DDBJ whole genome shotgun (WGS) entry which is preliminary data.</text>
</comment>
<protein>
    <submittedName>
        <fullName evidence="1">Uncharacterized protein</fullName>
    </submittedName>
</protein>
<dbReference type="Proteomes" id="UP000033423">
    <property type="component" value="Unassembled WGS sequence"/>
</dbReference>
<proteinExistence type="predicted"/>